<reference evidence="4" key="1">
    <citation type="submission" date="2021-06" db="EMBL/GenBank/DDBJ databases">
        <authorList>
            <consortium name="Wellcome Sanger Institute Data Sharing"/>
        </authorList>
    </citation>
    <scope>NUCLEOTIDE SEQUENCE [LARGE SCALE GENOMIC DNA]</scope>
</reference>
<dbReference type="OrthoDB" id="9034619at2759"/>
<evidence type="ECO:0000313" key="5">
    <source>
        <dbReference type="Proteomes" id="UP000694620"/>
    </source>
</evidence>
<sequence>MGQSVSSEQEKASCNGSKVRMISCIKDDNGKIVDMKSEHPARDRQDVEVLILNHFYKAFVDVNSLMLQVAQEIVEPIVSEFYKFMKDNEEPNQPRIIGDAPLKSGSVEEQLKVLHPDEFDFMFPIALPSGMAKSFKFCHSESDLPQTSFGFGMIQIQDQGNERFVSKFVENQYLLPDKIKDWFKSKTQKAMEFVEKNKKDIFRSINVKNTFQINPGDIIIKMAEIGAGVCLTIKYDIGINTVHHIPRKEKNIFSYSVDLIPAIQVEASDIYLIPKSFKSELPLNSKVRKTYLWRLSFSLYEMSLIRFLGQRMQLSCHTKCLKILKALRDLDTKNNPSSQLSSVLTSYHLKTMLLHIMVKDKFSMEKWKGSLLVDRIKELLEFMQKATKERRLENVLFSYELNSIPFDGKPLQKHLKLPDWAIAKKQPQTINLFSENFIDHNSLDQVRARVKEIQEQWLNVIHKHVAPLYLEIIS</sequence>
<dbReference type="Proteomes" id="UP000694620">
    <property type="component" value="Chromosome 14"/>
</dbReference>
<comment type="similarity">
    <text evidence="1">Belongs to the mab-21 family.</text>
</comment>
<proteinExistence type="inferred from homology"/>
<dbReference type="Gene3D" id="3.30.460.90">
    <property type="match status" value="1"/>
</dbReference>
<name>A0A8C4T0D7_ERPCA</name>
<dbReference type="InterPro" id="IPR024810">
    <property type="entry name" value="MAB21L/cGLR"/>
</dbReference>
<organism evidence="4 5">
    <name type="scientific">Erpetoichthys calabaricus</name>
    <name type="common">Rope fish</name>
    <name type="synonym">Calamoichthys calabaricus</name>
    <dbReference type="NCBI Taxonomy" id="27687"/>
    <lineage>
        <taxon>Eukaryota</taxon>
        <taxon>Metazoa</taxon>
        <taxon>Chordata</taxon>
        <taxon>Craniata</taxon>
        <taxon>Vertebrata</taxon>
        <taxon>Euteleostomi</taxon>
        <taxon>Actinopterygii</taxon>
        <taxon>Polypteriformes</taxon>
        <taxon>Polypteridae</taxon>
        <taxon>Erpetoichthys</taxon>
    </lineage>
</organism>
<dbReference type="Pfam" id="PF20266">
    <property type="entry name" value="Mab-21_C"/>
    <property type="match status" value="1"/>
</dbReference>
<keyword evidence="5" id="KW-1185">Reference proteome</keyword>
<dbReference type="InterPro" id="IPR046906">
    <property type="entry name" value="Mab-21_HhH/H2TH-like"/>
</dbReference>
<evidence type="ECO:0000259" key="3">
    <source>
        <dbReference type="Pfam" id="PF20266"/>
    </source>
</evidence>
<accession>A0A8C4T0D7</accession>
<dbReference type="RefSeq" id="XP_028675125.1">
    <property type="nucleotide sequence ID" value="XM_028819292.2"/>
</dbReference>
<evidence type="ECO:0000259" key="2">
    <source>
        <dbReference type="Pfam" id="PF03281"/>
    </source>
</evidence>
<dbReference type="Ensembl" id="ENSECRT00000024059.1">
    <property type="protein sequence ID" value="ENSECRP00000023554.1"/>
    <property type="gene ID" value="ENSECRG00000015946.1"/>
</dbReference>
<dbReference type="Pfam" id="PF03281">
    <property type="entry name" value="Mab-21"/>
    <property type="match status" value="1"/>
</dbReference>
<dbReference type="PANTHER" id="PTHR10656:SF9">
    <property type="entry name" value="INOSITOL 1,4,5-TRISPHOSPHATE RECEPTOR-INTERACTING PROTEIN-LIKE 2"/>
    <property type="match status" value="1"/>
</dbReference>
<feature type="domain" description="Mab-21-like HhH/H2TH-like" evidence="3">
    <location>
        <begin position="316"/>
        <end position="394"/>
    </location>
</feature>
<feature type="domain" description="Mab-21-like nucleotidyltransferase" evidence="2">
    <location>
        <begin position="109"/>
        <end position="305"/>
    </location>
</feature>
<dbReference type="SMART" id="SM01265">
    <property type="entry name" value="Mab-21"/>
    <property type="match status" value="1"/>
</dbReference>
<reference evidence="4" key="3">
    <citation type="submission" date="2025-09" db="UniProtKB">
        <authorList>
            <consortium name="Ensembl"/>
        </authorList>
    </citation>
    <scope>IDENTIFICATION</scope>
</reference>
<dbReference type="PANTHER" id="PTHR10656">
    <property type="entry name" value="CELL FATE DETERMINING PROTEIN MAB21-RELATED"/>
    <property type="match status" value="1"/>
</dbReference>
<dbReference type="InterPro" id="IPR046903">
    <property type="entry name" value="Mab-21-like_nuc_Trfase"/>
</dbReference>
<protein>
    <submittedName>
        <fullName evidence="4">Inositol 1,4,5-trisphosphate receptor-interacting protein-like</fullName>
    </submittedName>
</protein>
<evidence type="ECO:0000313" key="4">
    <source>
        <dbReference type="Ensembl" id="ENSECRP00000023554.1"/>
    </source>
</evidence>
<gene>
    <name evidence="4" type="primary">LOC114664959</name>
</gene>
<dbReference type="AlphaFoldDB" id="A0A8C4T0D7"/>
<evidence type="ECO:0000256" key="1">
    <source>
        <dbReference type="ARBA" id="ARBA00008307"/>
    </source>
</evidence>
<reference evidence="4" key="2">
    <citation type="submission" date="2025-08" db="UniProtKB">
        <authorList>
            <consortium name="Ensembl"/>
        </authorList>
    </citation>
    <scope>IDENTIFICATION</scope>
</reference>
<dbReference type="GeneTree" id="ENSGT01050000244827"/>
<dbReference type="GeneID" id="114664959"/>